<dbReference type="Gene3D" id="1.25.40.20">
    <property type="entry name" value="Ankyrin repeat-containing domain"/>
    <property type="match status" value="1"/>
</dbReference>
<dbReference type="Proteomes" id="UP000284657">
    <property type="component" value="Unassembled WGS sequence"/>
</dbReference>
<dbReference type="PROSITE" id="PS50297">
    <property type="entry name" value="ANK_REP_REGION"/>
    <property type="match status" value="3"/>
</dbReference>
<keyword evidence="1" id="KW-0677">Repeat</keyword>
<dbReference type="AlphaFoldDB" id="A0A3R7GHT9"/>
<name>A0A3R7GHT9_9STRA</name>
<feature type="repeat" description="ANK" evidence="3">
    <location>
        <begin position="72"/>
        <end position="104"/>
    </location>
</feature>
<dbReference type="InterPro" id="IPR032171">
    <property type="entry name" value="COR-A"/>
</dbReference>
<accession>A0A3R7GHT9</accession>
<dbReference type="InterPro" id="IPR027417">
    <property type="entry name" value="P-loop_NTPase"/>
</dbReference>
<dbReference type="PANTHER" id="PTHR24171">
    <property type="entry name" value="ANKYRIN REPEAT DOMAIN-CONTAINING PROTEIN 39-RELATED"/>
    <property type="match status" value="1"/>
</dbReference>
<feature type="repeat" description="ANK" evidence="3">
    <location>
        <begin position="39"/>
        <end position="71"/>
    </location>
</feature>
<comment type="caution">
    <text evidence="5">The sequence shown here is derived from an EMBL/GenBank/DDBJ whole genome shotgun (WGS) entry which is preliminary data.</text>
</comment>
<sequence length="905" mass="100967">MASNILGSTALNWAASNGKAEVVALLLNQGADITAGDELGRTALHWVASYGNMDVVKLLLDRGGDMTAVSNDGKTVLHDAASSGKLEAVTLLLDHGADITAVDEVRVEFKTWAVTSWASAAASPGVSFKMELDHWIHCHGQEEPLTEVPTEVIIGGEADRTIGIDLVPFTFVESDDDGNSSEEKQRDVTFWDFAGQDIYQVSHALFFSKHSLYVLCVDVKAYNEKLTGATKIKGRSEQEEIMRRYFEENVLRWVRLILLRQPEAQLQVIGTKSDLVPTDHLKKVVSNVKVRLTSFLETLHGSSEISANAISGLIEGFNQNLETASVASIDSVKLAQDCVKRAVVAKDELSFPMTTTYTQVLKHVRAIQKQAGTSATVQDRVERMIVSIDVMCEDLMEHISDLESALDCRQILQVLHELGDISWYQNTHSEFQDMIILDPTIILDLVREVINHNYQGKLGEAYDALRRDGTLQHSLLMSFPFWKALSKADGEMVPRFKRLLQHFKLVYPADNTKTLDEADMIVPTYWKTRAAACASRRVSKRPSVWKQNNINGSAIAKWQYSLPVDISEAVYVNFIVWCYRPDVVRKVTAACCESSVRGEFIAATYFASYKAKPYDEITIEVAADTYDVAWVEMRYLIIAMEQVLLTFPGLESTKHLKRFVVTKDPREKNGEVSHEVTKLINDGRDEERLRRENPWLPPNFGWFIQHAWMKSGVLDKMLAEIHKHYQLEVLKKLIVTGEKRQFPALWTLSCPVGSSTIELRIHSDISGKCYHDPLQFTVSKFSSDFVGRHANFLQVGITVLSIASAVIPLAVASTAVEMVLSGNDLYGISRSSKVIGEGEINLAHYSSRSRPIMIEVSLTGHSMPHSLVCIITIDPTVDQHGTPMMGDNCEYDCGSNSNAMLTRGT</sequence>
<evidence type="ECO:0000313" key="5">
    <source>
        <dbReference type="EMBL" id="RLN52273.1"/>
    </source>
</evidence>
<feature type="domain" description="COR" evidence="4">
    <location>
        <begin position="400"/>
        <end position="524"/>
    </location>
</feature>
<dbReference type="PANTHER" id="PTHR24171:SF9">
    <property type="entry name" value="ANKYRIN REPEAT DOMAIN-CONTAINING PROTEIN 39"/>
    <property type="match status" value="1"/>
</dbReference>
<gene>
    <name evidence="5" type="ORF">BBJ29_009534</name>
</gene>
<dbReference type="SUPFAM" id="SSF52540">
    <property type="entry name" value="P-loop containing nucleoside triphosphate hydrolases"/>
    <property type="match status" value="1"/>
</dbReference>
<dbReference type="Pfam" id="PF08477">
    <property type="entry name" value="Roc"/>
    <property type="match status" value="1"/>
</dbReference>
<protein>
    <recommendedName>
        <fullName evidence="4">COR domain-containing protein</fullName>
    </recommendedName>
</protein>
<dbReference type="InterPro" id="IPR036770">
    <property type="entry name" value="Ankyrin_rpt-contain_sf"/>
</dbReference>
<dbReference type="SMART" id="SM00248">
    <property type="entry name" value="ANK"/>
    <property type="match status" value="3"/>
</dbReference>
<evidence type="ECO:0000256" key="1">
    <source>
        <dbReference type="ARBA" id="ARBA00022737"/>
    </source>
</evidence>
<dbReference type="EMBL" id="MBAD02001724">
    <property type="protein sequence ID" value="RLN52273.1"/>
    <property type="molecule type" value="Genomic_DNA"/>
</dbReference>
<dbReference type="PRINTS" id="PR01415">
    <property type="entry name" value="ANKYRIN"/>
</dbReference>
<feature type="repeat" description="ANK" evidence="3">
    <location>
        <begin position="6"/>
        <end position="38"/>
    </location>
</feature>
<dbReference type="Pfam" id="PF12796">
    <property type="entry name" value="Ank_2"/>
    <property type="match status" value="1"/>
</dbReference>
<dbReference type="PROSITE" id="PS50088">
    <property type="entry name" value="ANK_REPEAT"/>
    <property type="match status" value="3"/>
</dbReference>
<evidence type="ECO:0000259" key="4">
    <source>
        <dbReference type="Pfam" id="PF16095"/>
    </source>
</evidence>
<proteinExistence type="predicted"/>
<organism evidence="5 6">
    <name type="scientific">Phytophthora kernoviae</name>
    <dbReference type="NCBI Taxonomy" id="325452"/>
    <lineage>
        <taxon>Eukaryota</taxon>
        <taxon>Sar</taxon>
        <taxon>Stramenopiles</taxon>
        <taxon>Oomycota</taxon>
        <taxon>Peronosporomycetes</taxon>
        <taxon>Peronosporales</taxon>
        <taxon>Peronosporaceae</taxon>
        <taxon>Phytophthora</taxon>
    </lineage>
</organism>
<dbReference type="SUPFAM" id="SSF48403">
    <property type="entry name" value="Ankyrin repeat"/>
    <property type="match status" value="1"/>
</dbReference>
<evidence type="ECO:0000313" key="6">
    <source>
        <dbReference type="Proteomes" id="UP000284657"/>
    </source>
</evidence>
<dbReference type="InterPro" id="IPR002110">
    <property type="entry name" value="Ankyrin_rpt"/>
</dbReference>
<evidence type="ECO:0000256" key="3">
    <source>
        <dbReference type="PROSITE-ProRule" id="PRU00023"/>
    </source>
</evidence>
<evidence type="ECO:0000256" key="2">
    <source>
        <dbReference type="ARBA" id="ARBA00023043"/>
    </source>
</evidence>
<reference evidence="5 6" key="1">
    <citation type="submission" date="2018-07" db="EMBL/GenBank/DDBJ databases">
        <title>Genome sequencing of oomycete isolates from Chile give support for New Zealand origin for Phytophthora kernoviae and make available the first Nothophytophthora sp. genome.</title>
        <authorList>
            <person name="Studholme D.J."/>
            <person name="Sanfuentes E."/>
            <person name="Panda P."/>
            <person name="Hill R."/>
            <person name="Sambles C."/>
            <person name="Grant M."/>
            <person name="Williams N.M."/>
            <person name="Mcdougal R.L."/>
        </authorList>
    </citation>
    <scope>NUCLEOTIDE SEQUENCE [LARGE SCALE GENOMIC DNA]</scope>
    <source>
        <strain evidence="5">Chile7</strain>
    </source>
</reference>
<dbReference type="Pfam" id="PF16095">
    <property type="entry name" value="COR-A"/>
    <property type="match status" value="1"/>
</dbReference>
<keyword evidence="2 3" id="KW-0040">ANK repeat</keyword>
<dbReference type="Gene3D" id="3.40.50.300">
    <property type="entry name" value="P-loop containing nucleotide triphosphate hydrolases"/>
    <property type="match status" value="1"/>
</dbReference>